<keyword evidence="5" id="KW-1185">Reference proteome</keyword>
<keyword evidence="2" id="KW-0472">Membrane</keyword>
<organism evidence="4 5">
    <name type="scientific">Hevea brasiliensis</name>
    <name type="common">Para rubber tree</name>
    <name type="synonym">Siphonia brasiliensis</name>
    <dbReference type="NCBI Taxonomy" id="3981"/>
    <lineage>
        <taxon>Eukaryota</taxon>
        <taxon>Viridiplantae</taxon>
        <taxon>Streptophyta</taxon>
        <taxon>Embryophyta</taxon>
        <taxon>Tracheophyta</taxon>
        <taxon>Spermatophyta</taxon>
        <taxon>Magnoliopsida</taxon>
        <taxon>eudicotyledons</taxon>
        <taxon>Gunneridae</taxon>
        <taxon>Pentapetalae</taxon>
        <taxon>rosids</taxon>
        <taxon>fabids</taxon>
        <taxon>Malpighiales</taxon>
        <taxon>Euphorbiaceae</taxon>
        <taxon>Crotonoideae</taxon>
        <taxon>Micrandreae</taxon>
        <taxon>Hevea</taxon>
    </lineage>
</organism>
<dbReference type="Proteomes" id="UP001174677">
    <property type="component" value="Chromosome 6"/>
</dbReference>
<evidence type="ECO:0000256" key="2">
    <source>
        <dbReference type="SAM" id="Phobius"/>
    </source>
</evidence>
<feature type="compositionally biased region" description="Polar residues" evidence="1">
    <location>
        <begin position="140"/>
        <end position="155"/>
    </location>
</feature>
<evidence type="ECO:0000256" key="1">
    <source>
        <dbReference type="SAM" id="MobiDB-lite"/>
    </source>
</evidence>
<sequence length="440" mass="49934">MEDPPYSSGLSGNSEATSVAVRKKIYERNLDAYDPKAFPQSAHKHICSLGCSKDAGGAVGYEAIFLLKVAALETVRRVSRSKCPPVWRGLQALQVLCYPPFKWIQRWAHLNSLLKGMFSRSLLLLSVATAFSEQSDSNIETANDINDSQSHSETNSDSSLLRSSLDTRTTDENPQSIESEIWMQLLKELENQGMALIERINEDELHKFFAAANGDFSCFLSSIKKTIRWRETYRILSEQELEMWSNMVFWHGFDVEDRPCVIVRLGLACLNLPLHERPRSAQALISQVEHGVLHLVGKDNPQITVLVDCNGISPLRLPMQMVRSCSSLLQDNFPNCLLAICLSYGFLQFFELLIEGNEYHRSDYLRELPSYLGGNCTCNTCSNISIHSMQQPQAINEIRRIDSTEYNWDYLWRTAVIGVLIVWVFIALVVILYDPETHPF</sequence>
<comment type="caution">
    <text evidence="4">The sequence shown here is derived from an EMBL/GenBank/DDBJ whole genome shotgun (WGS) entry which is preliminary data.</text>
</comment>
<gene>
    <name evidence="4" type="ORF">P3X46_010161</name>
</gene>
<keyword evidence="2" id="KW-1133">Transmembrane helix</keyword>
<dbReference type="SUPFAM" id="SSF52087">
    <property type="entry name" value="CRAL/TRIO domain"/>
    <property type="match status" value="1"/>
</dbReference>
<feature type="domain" description="CRAL-TRIO" evidence="3">
    <location>
        <begin position="245"/>
        <end position="339"/>
    </location>
</feature>
<proteinExistence type="predicted"/>
<feature type="compositionally biased region" description="Low complexity" evidence="1">
    <location>
        <begin position="156"/>
        <end position="167"/>
    </location>
</feature>
<dbReference type="PANTHER" id="PTHR47041">
    <property type="entry name" value="SEC14 CYTOSOLIC FACTOR FAMILY PROTEIN / PHOSPHOGLYCERIDE TRANSFER FAMILY PROTEIN"/>
    <property type="match status" value="1"/>
</dbReference>
<dbReference type="EMBL" id="JARPOI010000006">
    <property type="protein sequence ID" value="KAJ9178262.1"/>
    <property type="molecule type" value="Genomic_DNA"/>
</dbReference>
<accession>A0ABQ9MD72</accession>
<evidence type="ECO:0000313" key="4">
    <source>
        <dbReference type="EMBL" id="KAJ9178262.1"/>
    </source>
</evidence>
<dbReference type="Gene3D" id="3.40.525.10">
    <property type="entry name" value="CRAL-TRIO lipid binding domain"/>
    <property type="match status" value="1"/>
</dbReference>
<dbReference type="CDD" id="cd00170">
    <property type="entry name" value="SEC14"/>
    <property type="match status" value="1"/>
</dbReference>
<dbReference type="InterPro" id="IPR001251">
    <property type="entry name" value="CRAL-TRIO_dom"/>
</dbReference>
<evidence type="ECO:0000313" key="5">
    <source>
        <dbReference type="Proteomes" id="UP001174677"/>
    </source>
</evidence>
<feature type="transmembrane region" description="Helical" evidence="2">
    <location>
        <begin position="410"/>
        <end position="433"/>
    </location>
</feature>
<keyword evidence="2" id="KW-0812">Transmembrane</keyword>
<protein>
    <recommendedName>
        <fullName evidence="3">CRAL-TRIO domain-containing protein</fullName>
    </recommendedName>
</protein>
<name>A0ABQ9MD72_HEVBR</name>
<dbReference type="InterPro" id="IPR036865">
    <property type="entry name" value="CRAL-TRIO_dom_sf"/>
</dbReference>
<dbReference type="PANTHER" id="PTHR47041:SF2">
    <property type="entry name" value="SEC14 CYTOSOLIC FACTOR FAMILY PROTEIN _ PHOSPHOGLYCERIDE TRANSFER FAMILY PROTEIN"/>
    <property type="match status" value="1"/>
</dbReference>
<reference evidence="4" key="1">
    <citation type="journal article" date="2023" name="Plant Biotechnol. J.">
        <title>Chromosome-level wild Hevea brasiliensis genome provides new tools for genomic-assisted breeding and valuable loci to elevate rubber yield.</title>
        <authorList>
            <person name="Cheng H."/>
            <person name="Song X."/>
            <person name="Hu Y."/>
            <person name="Wu T."/>
            <person name="Yang Q."/>
            <person name="An Z."/>
            <person name="Feng S."/>
            <person name="Deng Z."/>
            <person name="Wu W."/>
            <person name="Zeng X."/>
            <person name="Tu M."/>
            <person name="Wang X."/>
            <person name="Huang H."/>
        </authorList>
    </citation>
    <scope>NUCLEOTIDE SEQUENCE</scope>
    <source>
        <strain evidence="4">MT/VB/25A 57/8</strain>
    </source>
</reference>
<feature type="region of interest" description="Disordered" evidence="1">
    <location>
        <begin position="140"/>
        <end position="174"/>
    </location>
</feature>
<evidence type="ECO:0000259" key="3">
    <source>
        <dbReference type="Pfam" id="PF00650"/>
    </source>
</evidence>
<dbReference type="Pfam" id="PF00650">
    <property type="entry name" value="CRAL_TRIO"/>
    <property type="match status" value="1"/>
</dbReference>